<name>A0A1Z2XR16_9FIRM</name>
<organism evidence="3 5">
    <name type="scientific">Acutalibacter muris</name>
    <dbReference type="NCBI Taxonomy" id="1796620"/>
    <lineage>
        <taxon>Bacteria</taxon>
        <taxon>Bacillati</taxon>
        <taxon>Bacillota</taxon>
        <taxon>Clostridia</taxon>
        <taxon>Eubacteriales</taxon>
        <taxon>Acutalibacteraceae</taxon>
        <taxon>Acutalibacter</taxon>
    </lineage>
</organism>
<accession>A0A1Z2XR16</accession>
<reference evidence="2" key="1">
    <citation type="journal article" date="2017" name="Genome Announc.">
        <title>High-Quality Whole-Genome Sequences of the Oligo-Mouse-Microbiota Bacterial Community.</title>
        <authorList>
            <person name="Garzetti D."/>
            <person name="Brugiroux S."/>
            <person name="Bunk B."/>
            <person name="Pukall R."/>
            <person name="McCoy K.D."/>
            <person name="Macpherson A.J."/>
            <person name="Stecher B."/>
        </authorList>
    </citation>
    <scope>NUCLEOTIDE SEQUENCE</scope>
    <source>
        <strain evidence="2">KB18</strain>
    </source>
</reference>
<dbReference type="InterPro" id="IPR036388">
    <property type="entry name" value="WH-like_DNA-bd_sf"/>
</dbReference>
<dbReference type="RefSeq" id="WP_066541377.1">
    <property type="nucleotide sequence ID" value="NZ_CP021422.1"/>
</dbReference>
<evidence type="ECO:0000313" key="4">
    <source>
        <dbReference type="Proteomes" id="UP000196710"/>
    </source>
</evidence>
<evidence type="ECO:0000313" key="3">
    <source>
        <dbReference type="EMBL" id="QQR30156.1"/>
    </source>
</evidence>
<dbReference type="KEGG" id="amur:ADH66_09540"/>
<reference evidence="4" key="2">
    <citation type="submission" date="2017-05" db="EMBL/GenBank/DDBJ databases">
        <title>Improved OligoMM genomes.</title>
        <authorList>
            <person name="Garzetti D."/>
        </authorList>
    </citation>
    <scope>NUCLEOTIDE SEQUENCE [LARGE SCALE GENOMIC DNA]</scope>
    <source>
        <strain evidence="4">KB18</strain>
    </source>
</reference>
<evidence type="ECO:0000313" key="2">
    <source>
        <dbReference type="EMBL" id="ASB40874.1"/>
    </source>
</evidence>
<keyword evidence="4" id="KW-1185">Reference proteome</keyword>
<feature type="transmembrane region" description="Helical" evidence="1">
    <location>
        <begin position="20"/>
        <end position="38"/>
    </location>
</feature>
<keyword evidence="1" id="KW-0472">Membrane</keyword>
<dbReference type="Pfam" id="PF13730">
    <property type="entry name" value="HTH_36"/>
    <property type="match status" value="1"/>
</dbReference>
<gene>
    <name evidence="2" type="ORF">ADH66_09540</name>
    <name evidence="3" type="ORF">I5Q82_19575</name>
</gene>
<evidence type="ECO:0000313" key="5">
    <source>
        <dbReference type="Proteomes" id="UP000596035"/>
    </source>
</evidence>
<dbReference type="Proteomes" id="UP000196710">
    <property type="component" value="Chromosome"/>
</dbReference>
<sequence length="120" mass="13538">MNTFLRESCSGAKNFFPLPNAIFTLGLSAGELAVYAYLMYCEDRKSHKCWPSYKTIGIAVGMSENTVRKYVRELECKTLILTEPTTYECASGQVRNGNLVFTILPIYGAVKYRNECQTAR</sequence>
<dbReference type="Proteomes" id="UP000596035">
    <property type="component" value="Chromosome"/>
</dbReference>
<evidence type="ECO:0000256" key="1">
    <source>
        <dbReference type="SAM" id="Phobius"/>
    </source>
</evidence>
<dbReference type="EMBL" id="CP021422">
    <property type="protein sequence ID" value="ASB40874.1"/>
    <property type="molecule type" value="Genomic_DNA"/>
</dbReference>
<dbReference type="Gene3D" id="1.10.10.10">
    <property type="entry name" value="Winged helix-like DNA-binding domain superfamily/Winged helix DNA-binding domain"/>
    <property type="match status" value="1"/>
</dbReference>
<keyword evidence="1" id="KW-1133">Transmembrane helix</keyword>
<reference evidence="3 5" key="3">
    <citation type="submission" date="2020-11" db="EMBL/GenBank/DDBJ databases">
        <title>Closed and high quality bacterial genomes of the OMM12 community.</title>
        <authorList>
            <person name="Marbouty M."/>
            <person name="Lamy-Besnier Q."/>
            <person name="Debarbieux L."/>
            <person name="Koszul R."/>
        </authorList>
    </citation>
    <scope>NUCLEOTIDE SEQUENCE [LARGE SCALE GENOMIC DNA]</scope>
    <source>
        <strain evidence="3 5">KB18</strain>
    </source>
</reference>
<protein>
    <submittedName>
        <fullName evidence="3">Helix-turn-helix domain-containing protein</fullName>
    </submittedName>
</protein>
<proteinExistence type="predicted"/>
<keyword evidence="1" id="KW-0812">Transmembrane</keyword>
<dbReference type="AlphaFoldDB" id="A0A1Z2XR16"/>
<dbReference type="EMBL" id="CP065321">
    <property type="protein sequence ID" value="QQR30156.1"/>
    <property type="molecule type" value="Genomic_DNA"/>
</dbReference>